<dbReference type="EMBL" id="RWGY01000007">
    <property type="protein sequence ID" value="TVU40621.1"/>
    <property type="molecule type" value="Genomic_DNA"/>
</dbReference>
<name>A0A5J9VYB2_9POAL</name>
<evidence type="ECO:0000313" key="1">
    <source>
        <dbReference type="EMBL" id="TVU40621.1"/>
    </source>
</evidence>
<proteinExistence type="predicted"/>
<comment type="caution">
    <text evidence="1">The sequence shown here is derived from an EMBL/GenBank/DDBJ whole genome shotgun (WGS) entry which is preliminary data.</text>
</comment>
<gene>
    <name evidence="1" type="ORF">EJB05_14090</name>
</gene>
<dbReference type="Gramene" id="TVU40621">
    <property type="protein sequence ID" value="TVU40621"/>
    <property type="gene ID" value="EJB05_14090"/>
</dbReference>
<dbReference type="AlphaFoldDB" id="A0A5J9VYB2"/>
<keyword evidence="2" id="KW-1185">Reference proteome</keyword>
<sequence>MSRESEGEAWVLFFQWRRREMAVGGVWIFIGTAKNQAVALLVRSYRILRAGYSGSVSDIPVGSNCNWVTGPDTPAVCRIFRWEASVTGNW</sequence>
<reference evidence="1 2" key="1">
    <citation type="journal article" date="2019" name="Sci. Rep.">
        <title>A high-quality genome of Eragrostis curvula grass provides insights into Poaceae evolution and supports new strategies to enhance forage quality.</title>
        <authorList>
            <person name="Carballo J."/>
            <person name="Santos B.A.C.M."/>
            <person name="Zappacosta D."/>
            <person name="Garbus I."/>
            <person name="Selva J.P."/>
            <person name="Gallo C.A."/>
            <person name="Diaz A."/>
            <person name="Albertini E."/>
            <person name="Caccamo M."/>
            <person name="Echenique V."/>
        </authorList>
    </citation>
    <scope>NUCLEOTIDE SEQUENCE [LARGE SCALE GENOMIC DNA]</scope>
    <source>
        <strain evidence="2">cv. Victoria</strain>
        <tissue evidence="1">Leaf</tissue>
    </source>
</reference>
<evidence type="ECO:0000313" key="2">
    <source>
        <dbReference type="Proteomes" id="UP000324897"/>
    </source>
</evidence>
<dbReference type="Proteomes" id="UP000324897">
    <property type="component" value="Chromosome 4"/>
</dbReference>
<accession>A0A5J9VYB2</accession>
<protein>
    <submittedName>
        <fullName evidence="1">Uncharacterized protein</fullName>
    </submittedName>
</protein>
<organism evidence="1 2">
    <name type="scientific">Eragrostis curvula</name>
    <name type="common">weeping love grass</name>
    <dbReference type="NCBI Taxonomy" id="38414"/>
    <lineage>
        <taxon>Eukaryota</taxon>
        <taxon>Viridiplantae</taxon>
        <taxon>Streptophyta</taxon>
        <taxon>Embryophyta</taxon>
        <taxon>Tracheophyta</taxon>
        <taxon>Spermatophyta</taxon>
        <taxon>Magnoliopsida</taxon>
        <taxon>Liliopsida</taxon>
        <taxon>Poales</taxon>
        <taxon>Poaceae</taxon>
        <taxon>PACMAD clade</taxon>
        <taxon>Chloridoideae</taxon>
        <taxon>Eragrostideae</taxon>
        <taxon>Eragrostidinae</taxon>
        <taxon>Eragrostis</taxon>
    </lineage>
</organism>